<organism evidence="1">
    <name type="scientific">Siphoviridae sp. ctvod4</name>
    <dbReference type="NCBI Taxonomy" id="2827595"/>
    <lineage>
        <taxon>Viruses</taxon>
        <taxon>Duplodnaviria</taxon>
        <taxon>Heunggongvirae</taxon>
        <taxon>Uroviricota</taxon>
        <taxon>Caudoviricetes</taxon>
    </lineage>
</organism>
<evidence type="ECO:0000313" key="1">
    <source>
        <dbReference type="EMBL" id="DAD70632.1"/>
    </source>
</evidence>
<proteinExistence type="predicted"/>
<accession>A0A8S5LLB0</accession>
<dbReference type="EMBL" id="BK015869">
    <property type="protein sequence ID" value="DAD70632.1"/>
    <property type="molecule type" value="Genomic_DNA"/>
</dbReference>
<name>A0A8S5LLB0_9CAUD</name>
<reference evidence="1" key="1">
    <citation type="journal article" date="2021" name="Proc. Natl. Acad. Sci. U.S.A.">
        <title>A Catalog of Tens of Thousands of Viruses from Human Metagenomes Reveals Hidden Associations with Chronic Diseases.</title>
        <authorList>
            <person name="Tisza M.J."/>
            <person name="Buck C.B."/>
        </authorList>
    </citation>
    <scope>NUCLEOTIDE SEQUENCE</scope>
    <source>
        <strain evidence="1">Ctvod4</strain>
    </source>
</reference>
<sequence>METSLQTLSRTDNSPQSANLLILQEDKPLKILETIVKAGELTSLEIAKIGHQYLRLRDYNRKEVRIQEAFGYLFAHIATLVGLKGEIDPLQKQEIWNAVFDKFAGLSFQEIYKAFQMDRRGDFGEVTNPYQFFDSSYVCTVLGKYRQWLQDTQRAHNINISQLPEKQNTMTEEEKEKNVIRWLNEHFEEYRETKELPMLSVPIYDTLYQRGILQPYFATLTEKDKQLMRAETEKRLRLEQNKAKDKQEYSAIKTLIEHFQNSTNDPDGKLRRFKKEDTLKFFYNHLITQGKELSELLTSK</sequence>
<protein>
    <submittedName>
        <fullName evidence="1">Uncharacterized protein</fullName>
    </submittedName>
</protein>